<evidence type="ECO:0000313" key="2">
    <source>
        <dbReference type="EMBL" id="OAA50245.1"/>
    </source>
</evidence>
<feature type="compositionally biased region" description="Basic and acidic residues" evidence="1">
    <location>
        <begin position="423"/>
        <end position="446"/>
    </location>
</feature>
<dbReference type="InterPro" id="IPR012340">
    <property type="entry name" value="NA-bd_OB-fold"/>
</dbReference>
<dbReference type="Gene3D" id="2.40.50.140">
    <property type="entry name" value="Nucleic acid-binding proteins"/>
    <property type="match status" value="1"/>
</dbReference>
<reference evidence="2 3" key="1">
    <citation type="journal article" date="2016" name="Genome Biol. Evol.">
        <title>Divergent and convergent evolution of fungal pathogenicity.</title>
        <authorList>
            <person name="Shang Y."/>
            <person name="Xiao G."/>
            <person name="Zheng P."/>
            <person name="Cen K."/>
            <person name="Zhan S."/>
            <person name="Wang C."/>
        </authorList>
    </citation>
    <scope>NUCLEOTIDE SEQUENCE [LARGE SCALE GENOMIC DNA]</scope>
    <source>
        <strain evidence="2 3">ARSEF 2679</strain>
    </source>
</reference>
<feature type="region of interest" description="Disordered" evidence="1">
    <location>
        <begin position="423"/>
        <end position="457"/>
    </location>
</feature>
<accession>A0A162HZH4</accession>
<dbReference type="EMBL" id="AZHB01000047">
    <property type="protein sequence ID" value="OAA50245.1"/>
    <property type="molecule type" value="Genomic_DNA"/>
</dbReference>
<dbReference type="STRING" id="1081104.A0A162HZH4"/>
<name>A0A162HZH4_CORFA</name>
<evidence type="ECO:0000313" key="3">
    <source>
        <dbReference type="Proteomes" id="UP000076744"/>
    </source>
</evidence>
<gene>
    <name evidence="2" type="ORF">ISF_09375</name>
</gene>
<feature type="region of interest" description="Disordered" evidence="1">
    <location>
        <begin position="33"/>
        <end position="59"/>
    </location>
</feature>
<feature type="compositionally biased region" description="Basic and acidic residues" evidence="1">
    <location>
        <begin position="277"/>
        <end position="288"/>
    </location>
</feature>
<proteinExistence type="predicted"/>
<dbReference type="AlphaFoldDB" id="A0A162HZH4"/>
<evidence type="ECO:0000256" key="1">
    <source>
        <dbReference type="SAM" id="MobiDB-lite"/>
    </source>
</evidence>
<dbReference type="GeneID" id="30025667"/>
<organism evidence="2 3">
    <name type="scientific">Cordyceps fumosorosea (strain ARSEF 2679)</name>
    <name type="common">Isaria fumosorosea</name>
    <dbReference type="NCBI Taxonomy" id="1081104"/>
    <lineage>
        <taxon>Eukaryota</taxon>
        <taxon>Fungi</taxon>
        <taxon>Dikarya</taxon>
        <taxon>Ascomycota</taxon>
        <taxon>Pezizomycotina</taxon>
        <taxon>Sordariomycetes</taxon>
        <taxon>Hypocreomycetidae</taxon>
        <taxon>Hypocreales</taxon>
        <taxon>Cordycipitaceae</taxon>
        <taxon>Cordyceps</taxon>
    </lineage>
</organism>
<dbReference type="Proteomes" id="UP000076744">
    <property type="component" value="Unassembled WGS sequence"/>
</dbReference>
<keyword evidence="3" id="KW-1185">Reference proteome</keyword>
<feature type="compositionally biased region" description="Basic residues" evidence="1">
    <location>
        <begin position="447"/>
        <end position="457"/>
    </location>
</feature>
<dbReference type="RefSeq" id="XP_018699843.1">
    <property type="nucleotide sequence ID" value="XM_018852977.1"/>
</dbReference>
<protein>
    <submittedName>
        <fullName evidence="2">Nucleic acid-binding, OB-fold protein</fullName>
    </submittedName>
</protein>
<feature type="region of interest" description="Disordered" evidence="1">
    <location>
        <begin position="277"/>
        <end position="297"/>
    </location>
</feature>
<sequence>MPEPTLREPAADRKGVDLTLTIILGLARRTCSQHPETSKRRPALRLGGGRWRQSGPQRQISIERTDVPHRVLGAERAGASARAPGLQGRHRTERQACGHMRRHLTAMFFAAVFETGDDEGANRKCIVEMVDPPAKSTAGDRVVFQNWEDSPKEEISTQKKVWKATQPGFKTIDDLGIEFLPLAAGLVGQSARLVTDKGPPSWYPVQSAHSAIRNAHSGFLRPRLLLRLLQSIGKGHPAGGVYDGPKASSVSRLAEAALQGVPHKQPVHEPQFSDRLLRQNPPEREIKRTTLGPSDGLEKHDLSASVHVFRHKWPHRLTQDPFLGDGSQARTRALPPLIVRVALRKVLALVWRVPHLGAGRQRIDMLREVVEKRRPSLYAVHQLGPVPETSQDGVRQQCLRPHVQRPMQRVPALHLVFGGKEGAEPRAWHGSPRAEHPVGKDPTLREQRKHCGKRHAA</sequence>
<comment type="caution">
    <text evidence="2">The sequence shown here is derived from an EMBL/GenBank/DDBJ whole genome shotgun (WGS) entry which is preliminary data.</text>
</comment>